<dbReference type="GeneID" id="27317202"/>
<dbReference type="AlphaFoldDB" id="A0A0D1ZX98"/>
<dbReference type="VEuPathDB" id="FungiDB:PV09_09229"/>
<dbReference type="InterPro" id="IPR020845">
    <property type="entry name" value="AMP-binding_CS"/>
</dbReference>
<dbReference type="PANTHER" id="PTHR24096">
    <property type="entry name" value="LONG-CHAIN-FATTY-ACID--COA LIGASE"/>
    <property type="match status" value="1"/>
</dbReference>
<dbReference type="PROSITE" id="PS00455">
    <property type="entry name" value="AMP_BINDING"/>
    <property type="match status" value="1"/>
</dbReference>
<dbReference type="InterPro" id="IPR042099">
    <property type="entry name" value="ANL_N_sf"/>
</dbReference>
<dbReference type="GO" id="GO:0016405">
    <property type="term" value="F:CoA-ligase activity"/>
    <property type="evidence" value="ECO:0007669"/>
    <property type="project" value="TreeGrafter"/>
</dbReference>
<dbReference type="InterPro" id="IPR000873">
    <property type="entry name" value="AMP-dep_synth/lig_dom"/>
</dbReference>
<protein>
    <recommendedName>
        <fullName evidence="5">AMP-dependent synthetase/ligase domain-containing protein</fullName>
    </recommendedName>
</protein>
<dbReference type="EMBL" id="KN847586">
    <property type="protein sequence ID" value="KIV99062.1"/>
    <property type="molecule type" value="Genomic_DNA"/>
</dbReference>
<evidence type="ECO:0000313" key="3">
    <source>
        <dbReference type="EMBL" id="KIV99062.1"/>
    </source>
</evidence>
<dbReference type="InterPro" id="IPR045851">
    <property type="entry name" value="AMP-bd_C_sf"/>
</dbReference>
<organism evidence="3 4">
    <name type="scientific">Verruconis gallopava</name>
    <dbReference type="NCBI Taxonomy" id="253628"/>
    <lineage>
        <taxon>Eukaryota</taxon>
        <taxon>Fungi</taxon>
        <taxon>Dikarya</taxon>
        <taxon>Ascomycota</taxon>
        <taxon>Pezizomycotina</taxon>
        <taxon>Dothideomycetes</taxon>
        <taxon>Pleosporomycetidae</taxon>
        <taxon>Venturiales</taxon>
        <taxon>Sympoventuriaceae</taxon>
        <taxon>Verruconis</taxon>
    </lineage>
</organism>
<evidence type="ECO:0000259" key="1">
    <source>
        <dbReference type="Pfam" id="PF00501"/>
    </source>
</evidence>
<name>A0A0D1ZX98_9PEZI</name>
<evidence type="ECO:0000313" key="4">
    <source>
        <dbReference type="Proteomes" id="UP000053259"/>
    </source>
</evidence>
<feature type="domain" description="AMP-binding enzyme C-terminal" evidence="2">
    <location>
        <begin position="278"/>
        <end position="340"/>
    </location>
</feature>
<proteinExistence type="predicted"/>
<dbReference type="HOGENOM" id="CLU_761194_0_0_1"/>
<dbReference type="PANTHER" id="PTHR24096:SF422">
    <property type="entry name" value="BCDNA.GH02901"/>
    <property type="match status" value="1"/>
</dbReference>
<dbReference type="Pfam" id="PF13193">
    <property type="entry name" value="AMP-binding_C"/>
    <property type="match status" value="1"/>
</dbReference>
<dbReference type="RefSeq" id="XP_016208932.1">
    <property type="nucleotide sequence ID" value="XM_016363255.1"/>
</dbReference>
<reference evidence="3 4" key="1">
    <citation type="submission" date="2015-01" db="EMBL/GenBank/DDBJ databases">
        <title>The Genome Sequence of Ochroconis gallopava CBS43764.</title>
        <authorList>
            <consortium name="The Broad Institute Genomics Platform"/>
            <person name="Cuomo C."/>
            <person name="de Hoog S."/>
            <person name="Gorbushina A."/>
            <person name="Stielow B."/>
            <person name="Teixiera M."/>
            <person name="Abouelleil A."/>
            <person name="Chapman S.B."/>
            <person name="Priest M."/>
            <person name="Young S.K."/>
            <person name="Wortman J."/>
            <person name="Nusbaum C."/>
            <person name="Birren B."/>
        </authorList>
    </citation>
    <scope>NUCLEOTIDE SEQUENCE [LARGE SCALE GENOMIC DNA]</scope>
    <source>
        <strain evidence="3 4">CBS 43764</strain>
    </source>
</reference>
<accession>A0A0D1ZX98</accession>
<dbReference type="Gene3D" id="3.40.50.12780">
    <property type="entry name" value="N-terminal domain of ligase-like"/>
    <property type="match status" value="1"/>
</dbReference>
<sequence>MEKSQSAALAVEDLVLKGKQCHDYKTTDRSSLPTGSNDTSCAFLCFSSGTTGLPKTVVISQQNSILQIVQMCDFGSPRLLRVFLGVLPFYRTLLIRVVNAPQVSSCDIKCVGQFNKGAAPLAHEVIAKLAKLYPDVAIRQAWGMTETCSCVTVTPWNMMTYGNARFIGKIVPGTTVKVFDIENGRELGFDEPGEASANFQQTTPSRQDYSYLQMQKGCGPQVTMGYKDNPSTTKSTYDEEGYIHTGDIGLVRQDGFVAIHDRIKEMIKVKGNAVAPAELEDLLLGHPAVKDAAVIGIVDDYIGEVPMALVVLQKEIDPTPEMVRELQNYVAKHKARYKRISGGLCRRYQKVDQGKFCGASYASK</sequence>
<dbReference type="InterPro" id="IPR025110">
    <property type="entry name" value="AMP-bd_C"/>
</dbReference>
<evidence type="ECO:0008006" key="5">
    <source>
        <dbReference type="Google" id="ProtNLM"/>
    </source>
</evidence>
<gene>
    <name evidence="3" type="ORF">PV09_09229</name>
</gene>
<dbReference type="SUPFAM" id="SSF56801">
    <property type="entry name" value="Acetyl-CoA synthetase-like"/>
    <property type="match status" value="1"/>
</dbReference>
<keyword evidence="4" id="KW-1185">Reference proteome</keyword>
<dbReference type="OrthoDB" id="6509636at2759"/>
<feature type="domain" description="AMP-dependent synthetase/ligase" evidence="1">
    <location>
        <begin position="33"/>
        <end position="94"/>
    </location>
</feature>
<dbReference type="Gene3D" id="3.30.300.30">
    <property type="match status" value="1"/>
</dbReference>
<evidence type="ECO:0000259" key="2">
    <source>
        <dbReference type="Pfam" id="PF13193"/>
    </source>
</evidence>
<dbReference type="Pfam" id="PF00501">
    <property type="entry name" value="AMP-binding"/>
    <property type="match status" value="2"/>
</dbReference>
<feature type="domain" description="AMP-dependent synthetase/ligase" evidence="1">
    <location>
        <begin position="110"/>
        <end position="194"/>
    </location>
</feature>
<dbReference type="InParanoid" id="A0A0D1ZX98"/>
<dbReference type="Gene3D" id="3.40.50.980">
    <property type="match status" value="2"/>
</dbReference>
<dbReference type="Proteomes" id="UP000053259">
    <property type="component" value="Unassembled WGS sequence"/>
</dbReference>
<dbReference type="STRING" id="253628.A0A0D1ZX98"/>